<gene>
    <name evidence="1" type="ORF">SAMN05660859_0873</name>
</gene>
<keyword evidence="2" id="KW-1185">Reference proteome</keyword>
<dbReference type="EMBL" id="FMTP01000001">
    <property type="protein sequence ID" value="SCW37725.1"/>
    <property type="molecule type" value="Genomic_DNA"/>
</dbReference>
<proteinExistence type="predicted"/>
<dbReference type="RefSeq" id="WP_091436403.1">
    <property type="nucleotide sequence ID" value="NZ_FMTP01000001.1"/>
</dbReference>
<dbReference type="Proteomes" id="UP000198889">
    <property type="component" value="Unassembled WGS sequence"/>
</dbReference>
<accession>A0A1G4PZV8</accession>
<evidence type="ECO:0000313" key="2">
    <source>
        <dbReference type="Proteomes" id="UP000198889"/>
    </source>
</evidence>
<dbReference type="InterPro" id="IPR011989">
    <property type="entry name" value="ARM-like"/>
</dbReference>
<dbReference type="SUPFAM" id="SSF48371">
    <property type="entry name" value="ARM repeat"/>
    <property type="match status" value="1"/>
</dbReference>
<dbReference type="InterPro" id="IPR016024">
    <property type="entry name" value="ARM-type_fold"/>
</dbReference>
<reference evidence="2" key="1">
    <citation type="submission" date="2016-10" db="EMBL/GenBank/DDBJ databases">
        <authorList>
            <person name="Varghese N."/>
            <person name="Submissions S."/>
        </authorList>
    </citation>
    <scope>NUCLEOTIDE SEQUENCE [LARGE SCALE GENOMIC DNA]</scope>
    <source>
        <strain evidence="2">CGMCC 1.1761</strain>
    </source>
</reference>
<sequence>MPSAISGVSTAELIAQGASPSCDPDSRYEADWELIKRCRAGIDLPLLVALMQSESSAARSRAAFLIEEAATAHEALYEAIVGFADDNLSDCRRAFVKFVTDTRLYDARIADALAKCLHDRDLTVRLCSIRWAIDAPTGSFDHFCTLVSTGAGLSLPTPRPSNRRWLDIWRAEALQRSDRALAIARRVRSGESIRNIRTTIAEEDSFVLCGLEHSLHLRQKRRRIPSAPRLPATE</sequence>
<name>A0A1G4PZV8_9HYPH</name>
<dbReference type="Gene3D" id="1.25.10.10">
    <property type="entry name" value="Leucine-rich Repeat Variant"/>
    <property type="match status" value="1"/>
</dbReference>
<protein>
    <submittedName>
        <fullName evidence="1">Uncharacterized protein</fullName>
    </submittedName>
</protein>
<organism evidence="1 2">
    <name type="scientific">Ancylobacter rudongensis</name>
    <dbReference type="NCBI Taxonomy" id="177413"/>
    <lineage>
        <taxon>Bacteria</taxon>
        <taxon>Pseudomonadati</taxon>
        <taxon>Pseudomonadota</taxon>
        <taxon>Alphaproteobacteria</taxon>
        <taxon>Hyphomicrobiales</taxon>
        <taxon>Xanthobacteraceae</taxon>
        <taxon>Ancylobacter</taxon>
    </lineage>
</organism>
<evidence type="ECO:0000313" key="1">
    <source>
        <dbReference type="EMBL" id="SCW37725.1"/>
    </source>
</evidence>
<dbReference type="AlphaFoldDB" id="A0A1G4PZV8"/>